<sequence length="338" mass="37584">MAFKMRKDIKNSSYYVWFLGAQEARGLRGPEYVLPVIKSLVEREKDVEPFKITLQVSSKGIKIIQNVPTPIGELPVPRAYPKTQKTEVIKHFIPHHTLTYVLQDNDIVAYILLLFNPVTKCPVHVHAHRCDSTETAFTLTSLLQTLIERPENQKKLTSIEISLKAKGLLPPVGVKAKRPQVTSPPPRKPDSEVERERGNLMPRTPSTDRIANLYDSLAAELREKLGSPPAGHAPILLPPRDYDTVHRQKGNLVNIETRECRSANVVGVNVKNSRKSAEATRIANGMAPARTKIGSSGGSSGIGSDHAPSPEQDSETRERGKSNSTIIISDMLYEIWRI</sequence>
<accession>A0A9P0AC09</accession>
<dbReference type="AlphaFoldDB" id="A0A9P0AC09"/>
<dbReference type="EMBL" id="OU963865">
    <property type="protein sequence ID" value="CAH0388379.1"/>
    <property type="molecule type" value="Genomic_DNA"/>
</dbReference>
<name>A0A9P0AC09_BEMTA</name>
<feature type="region of interest" description="Disordered" evidence="1">
    <location>
        <begin position="276"/>
        <end position="323"/>
    </location>
</feature>
<keyword evidence="3" id="KW-1185">Reference proteome</keyword>
<evidence type="ECO:0000256" key="1">
    <source>
        <dbReference type="SAM" id="MobiDB-lite"/>
    </source>
</evidence>
<dbReference type="PANTHER" id="PTHR41148:SF1">
    <property type="entry name" value="LP09875P"/>
    <property type="match status" value="1"/>
</dbReference>
<dbReference type="Gene3D" id="2.30.29.30">
    <property type="entry name" value="Pleckstrin-homology domain (PH domain)/Phosphotyrosine-binding domain (PTB)"/>
    <property type="match status" value="1"/>
</dbReference>
<gene>
    <name evidence="2" type="ORF">BEMITA_LOCUS7294</name>
</gene>
<reference evidence="2" key="1">
    <citation type="submission" date="2021-12" db="EMBL/GenBank/DDBJ databases">
        <authorList>
            <person name="King R."/>
        </authorList>
    </citation>
    <scope>NUCLEOTIDE SEQUENCE</scope>
</reference>
<dbReference type="Proteomes" id="UP001152759">
    <property type="component" value="Chromosome 4"/>
</dbReference>
<feature type="compositionally biased region" description="Basic and acidic residues" evidence="1">
    <location>
        <begin position="187"/>
        <end position="198"/>
    </location>
</feature>
<dbReference type="PANTHER" id="PTHR41148">
    <property type="entry name" value="LP09875P"/>
    <property type="match status" value="1"/>
</dbReference>
<organism evidence="2 3">
    <name type="scientific">Bemisia tabaci</name>
    <name type="common">Sweetpotato whitefly</name>
    <name type="synonym">Aleurodes tabaci</name>
    <dbReference type="NCBI Taxonomy" id="7038"/>
    <lineage>
        <taxon>Eukaryota</taxon>
        <taxon>Metazoa</taxon>
        <taxon>Ecdysozoa</taxon>
        <taxon>Arthropoda</taxon>
        <taxon>Hexapoda</taxon>
        <taxon>Insecta</taxon>
        <taxon>Pterygota</taxon>
        <taxon>Neoptera</taxon>
        <taxon>Paraneoptera</taxon>
        <taxon>Hemiptera</taxon>
        <taxon>Sternorrhyncha</taxon>
        <taxon>Aleyrodoidea</taxon>
        <taxon>Aleyrodidae</taxon>
        <taxon>Aleyrodinae</taxon>
        <taxon>Bemisia</taxon>
    </lineage>
</organism>
<dbReference type="SUPFAM" id="SSF50729">
    <property type="entry name" value="PH domain-like"/>
    <property type="match status" value="1"/>
</dbReference>
<dbReference type="InterPro" id="IPR011993">
    <property type="entry name" value="PH-like_dom_sf"/>
</dbReference>
<proteinExistence type="predicted"/>
<protein>
    <submittedName>
        <fullName evidence="2">Uncharacterized protein</fullName>
    </submittedName>
</protein>
<feature type="region of interest" description="Disordered" evidence="1">
    <location>
        <begin position="172"/>
        <end position="207"/>
    </location>
</feature>
<evidence type="ECO:0000313" key="2">
    <source>
        <dbReference type="EMBL" id="CAH0388379.1"/>
    </source>
</evidence>
<evidence type="ECO:0000313" key="3">
    <source>
        <dbReference type="Proteomes" id="UP001152759"/>
    </source>
</evidence>